<comment type="caution">
    <text evidence="3">The sequence shown here is derived from an EMBL/GenBank/DDBJ whole genome shotgun (WGS) entry which is preliminary data.</text>
</comment>
<proteinExistence type="predicted"/>
<evidence type="ECO:0000256" key="1">
    <source>
        <dbReference type="ARBA" id="ARBA00022801"/>
    </source>
</evidence>
<dbReference type="GO" id="GO:0004301">
    <property type="term" value="F:epoxide hydrolase activity"/>
    <property type="evidence" value="ECO:0007669"/>
    <property type="project" value="TreeGrafter"/>
</dbReference>
<sequence length="304" mass="34923">MPIIRTPEERFKNLPDYDFESHYADVLGCRMHYVDEGAGEVVLCLHGEPTWSFLYRKMIKVLRKQRRVIAPDFIGFGKSDKYTEKSKYSFQMHRDFLVEFLETLDLQDITLVCQDWGGLIGLRAASELPDRFARLVIMNTGLPTGEGEISEAFMNWRNYVERTPDLPIGQLMQMAMADPDRLTPDIIRGYEAPFPEPKYKAGAQAWPLLVPIRKDDPGAAEMRRAREVFSKWMKPALVMFSDGDPITRGGDLFFRALIPSAKQRPEITIRDAGHFLQEEKGEEIARHILDFMADTPPLEQEHGN</sequence>
<reference evidence="3 4" key="1">
    <citation type="journal article" date="2017" name="ISME J.">
        <title>Energy and carbon metabolisms in a deep terrestrial subsurface fluid microbial community.</title>
        <authorList>
            <person name="Momper L."/>
            <person name="Jungbluth S.P."/>
            <person name="Lee M.D."/>
            <person name="Amend J.P."/>
        </authorList>
    </citation>
    <scope>NUCLEOTIDE SEQUENCE [LARGE SCALE GENOMIC DNA]</scope>
    <source>
        <strain evidence="3">SURF_5</strain>
    </source>
</reference>
<dbReference type="Pfam" id="PF00561">
    <property type="entry name" value="Abhydrolase_1"/>
    <property type="match status" value="1"/>
</dbReference>
<dbReference type="AlphaFoldDB" id="A0A3A4NTL5"/>
<dbReference type="Proteomes" id="UP000265882">
    <property type="component" value="Unassembled WGS sequence"/>
</dbReference>
<dbReference type="InterPro" id="IPR029058">
    <property type="entry name" value="AB_hydrolase_fold"/>
</dbReference>
<evidence type="ECO:0000313" key="3">
    <source>
        <dbReference type="EMBL" id="RJP22382.1"/>
    </source>
</evidence>
<accession>A0A3A4NTL5</accession>
<dbReference type="PANTHER" id="PTHR42977:SF3">
    <property type="entry name" value="AB HYDROLASE-1 DOMAIN-CONTAINING PROTEIN"/>
    <property type="match status" value="1"/>
</dbReference>
<gene>
    <name evidence="3" type="ORF">C4520_08320</name>
</gene>
<dbReference type="InterPro" id="IPR000639">
    <property type="entry name" value="Epox_hydrolase-like"/>
</dbReference>
<evidence type="ECO:0000259" key="2">
    <source>
        <dbReference type="Pfam" id="PF00561"/>
    </source>
</evidence>
<dbReference type="InterPro" id="IPR000073">
    <property type="entry name" value="AB_hydrolase_1"/>
</dbReference>
<dbReference type="NCBIfam" id="NF002043">
    <property type="entry name" value="PRK00870.1"/>
    <property type="match status" value="1"/>
</dbReference>
<dbReference type="PRINTS" id="PR00111">
    <property type="entry name" value="ABHYDROLASE"/>
</dbReference>
<evidence type="ECO:0000313" key="4">
    <source>
        <dbReference type="Proteomes" id="UP000265882"/>
    </source>
</evidence>
<dbReference type="PANTHER" id="PTHR42977">
    <property type="entry name" value="HYDROLASE-RELATED"/>
    <property type="match status" value="1"/>
</dbReference>
<feature type="domain" description="AB hydrolase-1" evidence="2">
    <location>
        <begin position="41"/>
        <end position="280"/>
    </location>
</feature>
<organism evidence="3 4">
    <name type="scientific">Abyssobacteria bacterium (strain SURF_5)</name>
    <dbReference type="NCBI Taxonomy" id="2093360"/>
    <lineage>
        <taxon>Bacteria</taxon>
        <taxon>Pseudomonadati</taxon>
        <taxon>Candidatus Hydrogenedentota</taxon>
        <taxon>Candidatus Abyssobacteria</taxon>
    </lineage>
</organism>
<keyword evidence="1 3" id="KW-0378">Hydrolase</keyword>
<dbReference type="PRINTS" id="PR00412">
    <property type="entry name" value="EPOXHYDRLASE"/>
</dbReference>
<name>A0A3A4NTL5_ABYX5</name>
<protein>
    <submittedName>
        <fullName evidence="3">Alpha/beta fold hydrolase</fullName>
    </submittedName>
</protein>
<dbReference type="SUPFAM" id="SSF53474">
    <property type="entry name" value="alpha/beta-Hydrolases"/>
    <property type="match status" value="1"/>
</dbReference>
<dbReference type="Gene3D" id="3.40.50.1820">
    <property type="entry name" value="alpha/beta hydrolase"/>
    <property type="match status" value="1"/>
</dbReference>
<dbReference type="EMBL" id="QZKU01000058">
    <property type="protein sequence ID" value="RJP22382.1"/>
    <property type="molecule type" value="Genomic_DNA"/>
</dbReference>
<dbReference type="InterPro" id="IPR051340">
    <property type="entry name" value="Haloalkane_dehalogenase"/>
</dbReference>